<organism evidence="6 7">
    <name type="scientific">Nakamurella leprariae</name>
    <dbReference type="NCBI Taxonomy" id="2803911"/>
    <lineage>
        <taxon>Bacteria</taxon>
        <taxon>Bacillati</taxon>
        <taxon>Actinomycetota</taxon>
        <taxon>Actinomycetes</taxon>
        <taxon>Nakamurellales</taxon>
        <taxon>Nakamurellaceae</taxon>
        <taxon>Nakamurella</taxon>
    </lineage>
</organism>
<dbReference type="GO" id="GO:0003677">
    <property type="term" value="F:DNA binding"/>
    <property type="evidence" value="ECO:0007669"/>
    <property type="project" value="UniProtKB-KW"/>
</dbReference>
<evidence type="ECO:0000313" key="7">
    <source>
        <dbReference type="Proteomes" id="UP000663792"/>
    </source>
</evidence>
<proteinExistence type="predicted"/>
<dbReference type="InterPro" id="IPR005471">
    <property type="entry name" value="Tscrpt_reg_IclR_N"/>
</dbReference>
<evidence type="ECO:0000259" key="4">
    <source>
        <dbReference type="PROSITE" id="PS51077"/>
    </source>
</evidence>
<dbReference type="EMBL" id="JAERWK010000019">
    <property type="protein sequence ID" value="MBM9468540.1"/>
    <property type="molecule type" value="Genomic_DNA"/>
</dbReference>
<evidence type="ECO:0000256" key="3">
    <source>
        <dbReference type="ARBA" id="ARBA00023163"/>
    </source>
</evidence>
<sequence>MLRHTRAAVEALAHAGALPPADLARRLGVPRPSVYRLLTALAHEGLVVPSADGSFALGTRWLGFGEAALRSASSWFDRDDLLEELRDRTGLTVFLSVPRPDRTVCIRRLHGRSYKILVLRPGGSLPLHLGGVGRISLAFGPQDADEYLDRAPFDPVTEHSLVTRPELEADIETSQATGATVSDQDVTIGVAAIAVPVLDGGALLAALSVAGRREDILGRVDVLRRSLTEAAGQMGSP</sequence>
<dbReference type="Gene3D" id="1.10.10.10">
    <property type="entry name" value="Winged helix-like DNA-binding domain superfamily/Winged helix DNA-binding domain"/>
    <property type="match status" value="1"/>
</dbReference>
<reference evidence="6" key="1">
    <citation type="submission" date="2021-01" db="EMBL/GenBank/DDBJ databases">
        <title>YIM 132084 draft genome.</title>
        <authorList>
            <person name="An D."/>
        </authorList>
    </citation>
    <scope>NUCLEOTIDE SEQUENCE</scope>
    <source>
        <strain evidence="6">YIM 132084</strain>
    </source>
</reference>
<dbReference type="PANTHER" id="PTHR30136:SF24">
    <property type="entry name" value="HTH-TYPE TRANSCRIPTIONAL REPRESSOR ALLR"/>
    <property type="match status" value="1"/>
</dbReference>
<keyword evidence="3" id="KW-0804">Transcription</keyword>
<dbReference type="InterPro" id="IPR050707">
    <property type="entry name" value="HTH_MetabolicPath_Reg"/>
</dbReference>
<dbReference type="SUPFAM" id="SSF55781">
    <property type="entry name" value="GAF domain-like"/>
    <property type="match status" value="1"/>
</dbReference>
<dbReference type="GO" id="GO:0003700">
    <property type="term" value="F:DNA-binding transcription factor activity"/>
    <property type="evidence" value="ECO:0007669"/>
    <property type="project" value="TreeGrafter"/>
</dbReference>
<dbReference type="Pfam" id="PF09339">
    <property type="entry name" value="HTH_IclR"/>
    <property type="match status" value="1"/>
</dbReference>
<feature type="domain" description="HTH iclR-type" evidence="4">
    <location>
        <begin position="1"/>
        <end position="59"/>
    </location>
</feature>
<dbReference type="Gene3D" id="3.30.450.40">
    <property type="match status" value="1"/>
</dbReference>
<name>A0A938Y9V6_9ACTN</name>
<feature type="domain" description="IclR-ED" evidence="5">
    <location>
        <begin position="60"/>
        <end position="237"/>
    </location>
</feature>
<evidence type="ECO:0000259" key="5">
    <source>
        <dbReference type="PROSITE" id="PS51078"/>
    </source>
</evidence>
<dbReference type="AlphaFoldDB" id="A0A938Y9V6"/>
<keyword evidence="7" id="KW-1185">Reference proteome</keyword>
<dbReference type="GO" id="GO:0045892">
    <property type="term" value="P:negative regulation of DNA-templated transcription"/>
    <property type="evidence" value="ECO:0007669"/>
    <property type="project" value="TreeGrafter"/>
</dbReference>
<dbReference type="PROSITE" id="PS51078">
    <property type="entry name" value="ICLR_ED"/>
    <property type="match status" value="1"/>
</dbReference>
<dbReference type="InterPro" id="IPR029016">
    <property type="entry name" value="GAF-like_dom_sf"/>
</dbReference>
<keyword evidence="1" id="KW-0805">Transcription regulation</keyword>
<dbReference type="Pfam" id="PF01614">
    <property type="entry name" value="IclR_C"/>
    <property type="match status" value="1"/>
</dbReference>
<dbReference type="RefSeq" id="WP_205261494.1">
    <property type="nucleotide sequence ID" value="NZ_JAERWK010000019.1"/>
</dbReference>
<evidence type="ECO:0000313" key="6">
    <source>
        <dbReference type="EMBL" id="MBM9468540.1"/>
    </source>
</evidence>
<dbReference type="InterPro" id="IPR036390">
    <property type="entry name" value="WH_DNA-bd_sf"/>
</dbReference>
<dbReference type="InterPro" id="IPR036388">
    <property type="entry name" value="WH-like_DNA-bd_sf"/>
</dbReference>
<comment type="caution">
    <text evidence="6">The sequence shown here is derived from an EMBL/GenBank/DDBJ whole genome shotgun (WGS) entry which is preliminary data.</text>
</comment>
<dbReference type="InterPro" id="IPR014757">
    <property type="entry name" value="Tscrpt_reg_IclR_C"/>
</dbReference>
<dbReference type="PROSITE" id="PS51077">
    <property type="entry name" value="HTH_ICLR"/>
    <property type="match status" value="1"/>
</dbReference>
<gene>
    <name evidence="6" type="ORF">JL106_14745</name>
</gene>
<evidence type="ECO:0000256" key="1">
    <source>
        <dbReference type="ARBA" id="ARBA00023015"/>
    </source>
</evidence>
<dbReference type="Proteomes" id="UP000663792">
    <property type="component" value="Unassembled WGS sequence"/>
</dbReference>
<protein>
    <submittedName>
        <fullName evidence="6">IclR family transcriptional regulator</fullName>
    </submittedName>
</protein>
<keyword evidence="2" id="KW-0238">DNA-binding</keyword>
<accession>A0A938Y9V6</accession>
<evidence type="ECO:0000256" key="2">
    <source>
        <dbReference type="ARBA" id="ARBA00023125"/>
    </source>
</evidence>
<dbReference type="SMART" id="SM00346">
    <property type="entry name" value="HTH_ICLR"/>
    <property type="match status" value="1"/>
</dbReference>
<dbReference type="PANTHER" id="PTHR30136">
    <property type="entry name" value="HELIX-TURN-HELIX TRANSCRIPTIONAL REGULATOR, ICLR FAMILY"/>
    <property type="match status" value="1"/>
</dbReference>
<dbReference type="SUPFAM" id="SSF46785">
    <property type="entry name" value="Winged helix' DNA-binding domain"/>
    <property type="match status" value="1"/>
</dbReference>